<reference evidence="2 3" key="1">
    <citation type="submission" date="2020-09" db="EMBL/GenBank/DDBJ databases">
        <title>Draft genome of Gelidibacter salicanalis PAMC21136.</title>
        <authorList>
            <person name="Park H."/>
        </authorList>
    </citation>
    <scope>NUCLEOTIDE SEQUENCE [LARGE SCALE GENOMIC DNA]</scope>
    <source>
        <strain evidence="2 3">PAMC21136</strain>
    </source>
</reference>
<keyword evidence="3" id="KW-1185">Reference proteome</keyword>
<name>A0A934NJJ9_9FLAO</name>
<evidence type="ECO:0000256" key="1">
    <source>
        <dbReference type="SAM" id="Phobius"/>
    </source>
</evidence>
<comment type="caution">
    <text evidence="2">The sequence shown here is derived from an EMBL/GenBank/DDBJ whole genome shotgun (WGS) entry which is preliminary data.</text>
</comment>
<organism evidence="2 3">
    <name type="scientific">Gelidibacter salicanalis</name>
    <dbReference type="NCBI Taxonomy" id="291193"/>
    <lineage>
        <taxon>Bacteria</taxon>
        <taxon>Pseudomonadati</taxon>
        <taxon>Bacteroidota</taxon>
        <taxon>Flavobacteriia</taxon>
        <taxon>Flavobacteriales</taxon>
        <taxon>Flavobacteriaceae</taxon>
        <taxon>Gelidibacter</taxon>
    </lineage>
</organism>
<proteinExistence type="predicted"/>
<keyword evidence="1" id="KW-0472">Membrane</keyword>
<dbReference type="Proteomes" id="UP000662373">
    <property type="component" value="Unassembled WGS sequence"/>
</dbReference>
<protein>
    <submittedName>
        <fullName evidence="2">Uncharacterized protein</fullName>
    </submittedName>
</protein>
<sequence>MLIGLLTGVAVALSPFYFTIYESVPDIKIWSTSFFTYESHYYESVYVLAWTLTNKLVPLLLLFIWFFTCRHWWYHAILVPISMYFYQILIIFNDDLKFADYNQVLYLLPVMALVIPSIYLIRAKIFNKINDVDKTMQDLEDEFKIRPKNFFEKVKDYF</sequence>
<keyword evidence="1" id="KW-0812">Transmembrane</keyword>
<dbReference type="EMBL" id="JAEHJZ010000052">
    <property type="protein sequence ID" value="MBJ7882718.1"/>
    <property type="molecule type" value="Genomic_DNA"/>
</dbReference>
<feature type="transmembrane region" description="Helical" evidence="1">
    <location>
        <begin position="104"/>
        <end position="121"/>
    </location>
</feature>
<keyword evidence="1" id="KW-1133">Transmembrane helix</keyword>
<feature type="transmembrane region" description="Helical" evidence="1">
    <location>
        <begin position="45"/>
        <end position="65"/>
    </location>
</feature>
<accession>A0A934NJJ9</accession>
<feature type="transmembrane region" description="Helical" evidence="1">
    <location>
        <begin position="72"/>
        <end position="92"/>
    </location>
</feature>
<dbReference type="AlphaFoldDB" id="A0A934NJJ9"/>
<evidence type="ECO:0000313" key="3">
    <source>
        <dbReference type="Proteomes" id="UP000662373"/>
    </source>
</evidence>
<gene>
    <name evidence="2" type="ORF">JEM65_18950</name>
</gene>
<evidence type="ECO:0000313" key="2">
    <source>
        <dbReference type="EMBL" id="MBJ7882718.1"/>
    </source>
</evidence>